<dbReference type="InterPro" id="IPR046373">
    <property type="entry name" value="Acyl-CoA_Oxase/DH_mid-dom_sf"/>
</dbReference>
<dbReference type="Gene3D" id="1.10.540.10">
    <property type="entry name" value="Acyl-CoA dehydrogenase/oxidase, N-terminal domain"/>
    <property type="match status" value="1"/>
</dbReference>
<dbReference type="EMBL" id="FOXH01000007">
    <property type="protein sequence ID" value="SFP91735.1"/>
    <property type="molecule type" value="Genomic_DNA"/>
</dbReference>
<evidence type="ECO:0000313" key="11">
    <source>
        <dbReference type="EMBL" id="SFP91735.1"/>
    </source>
</evidence>
<dbReference type="AlphaFoldDB" id="A0A1I5U8Z4"/>
<comment type="cofactor">
    <cofactor evidence="1 7">
        <name>FAD</name>
        <dbReference type="ChEBI" id="CHEBI:57692"/>
    </cofactor>
</comment>
<dbReference type="InterPro" id="IPR036250">
    <property type="entry name" value="AcylCo_DH-like_C"/>
</dbReference>
<evidence type="ECO:0000256" key="7">
    <source>
        <dbReference type="RuleBase" id="RU362125"/>
    </source>
</evidence>
<evidence type="ECO:0000259" key="8">
    <source>
        <dbReference type="Pfam" id="PF00441"/>
    </source>
</evidence>
<keyword evidence="6 7" id="KW-0560">Oxidoreductase</keyword>
<comment type="subunit">
    <text evidence="3">Homodimer.</text>
</comment>
<dbReference type="Gene3D" id="2.40.110.10">
    <property type="entry name" value="Butyryl-CoA Dehydrogenase, subunit A, domain 2"/>
    <property type="match status" value="1"/>
</dbReference>
<dbReference type="InterPro" id="IPR009075">
    <property type="entry name" value="AcylCo_DH/oxidase_C"/>
</dbReference>
<dbReference type="FunFam" id="2.40.110.10:FF:000002">
    <property type="entry name" value="Acyl-CoA dehydrogenase fadE12"/>
    <property type="match status" value="1"/>
</dbReference>
<dbReference type="RefSeq" id="WP_092017689.1">
    <property type="nucleotide sequence ID" value="NZ_FOXH01000007.1"/>
</dbReference>
<dbReference type="InterPro" id="IPR050741">
    <property type="entry name" value="Acyl-CoA_dehydrogenase"/>
</dbReference>
<dbReference type="Gene3D" id="1.20.140.10">
    <property type="entry name" value="Butyryl-CoA Dehydrogenase, subunit A, domain 3"/>
    <property type="match status" value="1"/>
</dbReference>
<evidence type="ECO:0000313" key="12">
    <source>
        <dbReference type="Proteomes" id="UP000199306"/>
    </source>
</evidence>
<dbReference type="GO" id="GO:0005737">
    <property type="term" value="C:cytoplasm"/>
    <property type="evidence" value="ECO:0007669"/>
    <property type="project" value="TreeGrafter"/>
</dbReference>
<dbReference type="PANTHER" id="PTHR48083">
    <property type="entry name" value="MEDIUM-CHAIN SPECIFIC ACYL-COA DEHYDROGENASE, MITOCHONDRIAL-RELATED"/>
    <property type="match status" value="1"/>
</dbReference>
<dbReference type="SUPFAM" id="SSF56645">
    <property type="entry name" value="Acyl-CoA dehydrogenase NM domain-like"/>
    <property type="match status" value="1"/>
</dbReference>
<feature type="domain" description="Acyl-CoA dehydrogenase/oxidase C-terminal" evidence="8">
    <location>
        <begin position="242"/>
        <end position="394"/>
    </location>
</feature>
<comment type="similarity">
    <text evidence="2 7">Belongs to the acyl-CoA dehydrogenase family.</text>
</comment>
<sequence length="403" mass="44720">MEALFATENTRKLIPEIKDFLQKEIYPLENTESLTGKFSNIAPILDQKRELVKKSGLWGLQFGEKDGGLGLSLCEFGQVSEVLATTPFGHYVFNCQAPDIGNMELIHRYASEQIKSKFLHPLMQGNIRSCFSMTEPEFAGSNPVNLGTTAVKEGDHYVINGHKWFTSSADGASFAVVMAVTNPDAAPHKRASQIIVPTNTEGFKLIRNISIMGESSDHWASHAEVSYENCRVPATNLIGEEGAGFMLAQERLGPGRIHHCMRWIGISERCLDLLCKRAVSREMGDGTFLGEKQMVQFWIAESRAEIDAARLMVLRTADNIDKFGASTVRNQISAIKFFCAKVMLDVIDRAIQVHGALGITDDTPLSFWYRHERGARIYDGADEVHKSSLAKSILKDYGLSGKK</sequence>
<keyword evidence="12" id="KW-1185">Reference proteome</keyword>
<dbReference type="PANTHER" id="PTHR48083:SF13">
    <property type="entry name" value="ACYL-COA DEHYDROGENASE FAMILY MEMBER 11"/>
    <property type="match status" value="1"/>
</dbReference>
<dbReference type="InterPro" id="IPR006091">
    <property type="entry name" value="Acyl-CoA_Oxase/DH_mid-dom"/>
</dbReference>
<dbReference type="GO" id="GO:0050660">
    <property type="term" value="F:flavin adenine dinucleotide binding"/>
    <property type="evidence" value="ECO:0007669"/>
    <property type="project" value="InterPro"/>
</dbReference>
<dbReference type="Pfam" id="PF00441">
    <property type="entry name" value="Acyl-CoA_dh_1"/>
    <property type="match status" value="1"/>
</dbReference>
<gene>
    <name evidence="11" type="ORF">SAMN04515674_10757</name>
</gene>
<evidence type="ECO:0000256" key="1">
    <source>
        <dbReference type="ARBA" id="ARBA00001974"/>
    </source>
</evidence>
<dbReference type="Pfam" id="PF02770">
    <property type="entry name" value="Acyl-CoA_dh_M"/>
    <property type="match status" value="1"/>
</dbReference>
<dbReference type="InterPro" id="IPR009100">
    <property type="entry name" value="AcylCoA_DH/oxidase_NM_dom_sf"/>
</dbReference>
<dbReference type="InterPro" id="IPR037069">
    <property type="entry name" value="AcylCoA_DH/ox_N_sf"/>
</dbReference>
<reference evidence="11 12" key="1">
    <citation type="submission" date="2016-10" db="EMBL/GenBank/DDBJ databases">
        <authorList>
            <person name="de Groot N.N."/>
        </authorList>
    </citation>
    <scope>NUCLEOTIDE SEQUENCE [LARGE SCALE GENOMIC DNA]</scope>
    <source>
        <strain evidence="12">E92,LMG 26720,CCM 7988</strain>
    </source>
</reference>
<keyword evidence="5 7" id="KW-0274">FAD</keyword>
<evidence type="ECO:0000256" key="4">
    <source>
        <dbReference type="ARBA" id="ARBA00022630"/>
    </source>
</evidence>
<evidence type="ECO:0000256" key="2">
    <source>
        <dbReference type="ARBA" id="ARBA00009347"/>
    </source>
</evidence>
<proteinExistence type="inferred from homology"/>
<dbReference type="Proteomes" id="UP000199306">
    <property type="component" value="Unassembled WGS sequence"/>
</dbReference>
<evidence type="ECO:0000256" key="5">
    <source>
        <dbReference type="ARBA" id="ARBA00022827"/>
    </source>
</evidence>
<dbReference type="InterPro" id="IPR013786">
    <property type="entry name" value="AcylCoA_DH/ox_N"/>
</dbReference>
<evidence type="ECO:0000256" key="3">
    <source>
        <dbReference type="ARBA" id="ARBA00011738"/>
    </source>
</evidence>
<organism evidence="11 12">
    <name type="scientific">Pseudarcicella hirudinis</name>
    <dbReference type="NCBI Taxonomy" id="1079859"/>
    <lineage>
        <taxon>Bacteria</taxon>
        <taxon>Pseudomonadati</taxon>
        <taxon>Bacteroidota</taxon>
        <taxon>Cytophagia</taxon>
        <taxon>Cytophagales</taxon>
        <taxon>Flectobacillaceae</taxon>
        <taxon>Pseudarcicella</taxon>
    </lineage>
</organism>
<dbReference type="STRING" id="1079859.SAMN04515674_10757"/>
<evidence type="ECO:0000259" key="9">
    <source>
        <dbReference type="Pfam" id="PF02770"/>
    </source>
</evidence>
<evidence type="ECO:0000256" key="6">
    <source>
        <dbReference type="ARBA" id="ARBA00023002"/>
    </source>
</evidence>
<protein>
    <submittedName>
        <fullName evidence="11">Acyl-CoA dehydrogenase</fullName>
    </submittedName>
</protein>
<name>A0A1I5U8Z4_9BACT</name>
<dbReference type="GO" id="GO:0003995">
    <property type="term" value="F:acyl-CoA dehydrogenase activity"/>
    <property type="evidence" value="ECO:0007669"/>
    <property type="project" value="TreeGrafter"/>
</dbReference>
<feature type="domain" description="Acyl-CoA oxidase/dehydrogenase middle" evidence="9">
    <location>
        <begin position="130"/>
        <end position="218"/>
    </location>
</feature>
<keyword evidence="4 7" id="KW-0285">Flavoprotein</keyword>
<dbReference type="GO" id="GO:0033539">
    <property type="term" value="P:fatty acid beta-oxidation using acyl-CoA dehydrogenase"/>
    <property type="evidence" value="ECO:0007669"/>
    <property type="project" value="TreeGrafter"/>
</dbReference>
<dbReference type="SUPFAM" id="SSF47203">
    <property type="entry name" value="Acyl-CoA dehydrogenase C-terminal domain-like"/>
    <property type="match status" value="1"/>
</dbReference>
<dbReference type="OrthoDB" id="1489360at2"/>
<evidence type="ECO:0000259" key="10">
    <source>
        <dbReference type="Pfam" id="PF02771"/>
    </source>
</evidence>
<accession>A0A1I5U8Z4</accession>
<feature type="domain" description="Acyl-CoA dehydrogenase/oxidase N-terminal" evidence="10">
    <location>
        <begin position="7"/>
        <end position="125"/>
    </location>
</feature>
<dbReference type="Pfam" id="PF02771">
    <property type="entry name" value="Acyl-CoA_dh_N"/>
    <property type="match status" value="1"/>
</dbReference>